<evidence type="ECO:0000256" key="6">
    <source>
        <dbReference type="ARBA" id="ARBA00023242"/>
    </source>
</evidence>
<keyword evidence="3 10" id="KW-0808">Transferase</keyword>
<comment type="similarity">
    <text evidence="7">Belongs to the ARTD/PARP family.</text>
</comment>
<keyword evidence="11" id="KW-1015">Disulfide bond</keyword>
<comment type="subcellular location">
    <subcellularLocation>
        <location evidence="1">Nucleus</location>
    </subcellularLocation>
    <subcellularLocation>
        <location evidence="11">Secreted</location>
    </subcellularLocation>
</comment>
<dbReference type="GO" id="GO:1990404">
    <property type="term" value="F:NAD+-protein mono-ADP-ribosyltransferase activity"/>
    <property type="evidence" value="ECO:0007669"/>
    <property type="project" value="TreeGrafter"/>
</dbReference>
<dbReference type="PANTHER" id="PTHR10459:SF60">
    <property type="entry name" value="POLY [ADP-RIBOSE] POLYMERASE 2"/>
    <property type="match status" value="1"/>
</dbReference>
<dbReference type="SUPFAM" id="SSF48403">
    <property type="entry name" value="Ankyrin repeat"/>
    <property type="match status" value="4"/>
</dbReference>
<dbReference type="SUPFAM" id="SSF47587">
    <property type="entry name" value="Domain of poly(ADP-ribose) polymerase"/>
    <property type="match status" value="1"/>
</dbReference>
<evidence type="ECO:0000313" key="18">
    <source>
        <dbReference type="EMBL" id="KAJ3050610.1"/>
    </source>
</evidence>
<gene>
    <name evidence="18" type="primary">EXOC6</name>
    <name evidence="18" type="ORF">HK097_008398</name>
</gene>
<feature type="domain" description="BRCT" evidence="14">
    <location>
        <begin position="748"/>
        <end position="832"/>
    </location>
</feature>
<dbReference type="Gene3D" id="1.25.40.20">
    <property type="entry name" value="Ankyrin repeat-containing domain"/>
    <property type="match status" value="5"/>
</dbReference>
<dbReference type="GO" id="GO:0003950">
    <property type="term" value="F:NAD+ poly-ADP-ribosyltransferase activity"/>
    <property type="evidence" value="ECO:0007669"/>
    <property type="project" value="UniProtKB-UniRule"/>
</dbReference>
<dbReference type="SUPFAM" id="SSF56399">
    <property type="entry name" value="ADP-ribosylation"/>
    <property type="match status" value="1"/>
</dbReference>
<keyword evidence="11" id="KW-0119">Carbohydrate metabolism</keyword>
<dbReference type="GO" id="GO:0005576">
    <property type="term" value="C:extracellular region"/>
    <property type="evidence" value="ECO:0007669"/>
    <property type="project" value="UniProtKB-SubCell"/>
</dbReference>
<dbReference type="Proteomes" id="UP001212841">
    <property type="component" value="Unassembled WGS sequence"/>
</dbReference>
<dbReference type="PROSITE" id="PS50172">
    <property type="entry name" value="BRCT"/>
    <property type="match status" value="1"/>
</dbReference>
<dbReference type="GO" id="GO:0070212">
    <property type="term" value="P:protein poly-ADP-ribosylation"/>
    <property type="evidence" value="ECO:0007669"/>
    <property type="project" value="TreeGrafter"/>
</dbReference>
<evidence type="ECO:0000256" key="3">
    <source>
        <dbReference type="ARBA" id="ARBA00022679"/>
    </source>
</evidence>
<dbReference type="GO" id="GO:0030248">
    <property type="term" value="F:cellulose binding"/>
    <property type="evidence" value="ECO:0007669"/>
    <property type="project" value="UniProtKB-UniRule"/>
</dbReference>
<dbReference type="PANTHER" id="PTHR10459">
    <property type="entry name" value="DNA LIGASE"/>
    <property type="match status" value="1"/>
</dbReference>
<evidence type="ECO:0000256" key="4">
    <source>
        <dbReference type="ARBA" id="ARBA00022695"/>
    </source>
</evidence>
<comment type="function">
    <text evidence="11">Lytic polysaccharide monooxygenase (LMPO) that depolymerizes crystalline and amorphous polysaccharides via the oxidation of scissile alpha- or beta-(1-4)-glycosidic bonds, yielding C1 and/or C4 oxidation products. Catalysis by LPMOs requires the reduction of the active-site copper from Cu(II) to Cu(I) by a reducing agent and H(2)O(2) or O(2) as a cosubstrate.</text>
</comment>
<comment type="caution">
    <text evidence="18">The sequence shown here is derived from an EMBL/GenBank/DDBJ whole genome shotgun (WGS) entry which is preliminary data.</text>
</comment>
<dbReference type="EC" id="1.14.99.56" evidence="11"/>
<dbReference type="SMART" id="SM00248">
    <property type="entry name" value="ANK"/>
    <property type="match status" value="16"/>
</dbReference>
<dbReference type="Gene3D" id="3.40.50.10190">
    <property type="entry name" value="BRCT domain"/>
    <property type="match status" value="1"/>
</dbReference>
<dbReference type="InterPro" id="IPR036930">
    <property type="entry name" value="WGR_dom_sf"/>
</dbReference>
<feature type="domain" description="WGR" evidence="17">
    <location>
        <begin position="1565"/>
        <end position="1725"/>
    </location>
</feature>
<dbReference type="CDD" id="cd00024">
    <property type="entry name" value="CD_CSD"/>
    <property type="match status" value="1"/>
</dbReference>
<evidence type="ECO:0000259" key="16">
    <source>
        <dbReference type="PROSITE" id="PS51060"/>
    </source>
</evidence>
<name>A0AAD5SAA9_9FUNG</name>
<dbReference type="EMBL" id="JADGJD010000494">
    <property type="protein sequence ID" value="KAJ3050610.1"/>
    <property type="molecule type" value="Genomic_DNA"/>
</dbReference>
<dbReference type="Pfam" id="PF03443">
    <property type="entry name" value="AA9"/>
    <property type="match status" value="1"/>
</dbReference>
<feature type="repeat" description="ANK" evidence="9">
    <location>
        <begin position="400"/>
        <end position="429"/>
    </location>
</feature>
<evidence type="ECO:0000259" key="15">
    <source>
        <dbReference type="PROSITE" id="PS51059"/>
    </source>
</evidence>
<dbReference type="Pfam" id="PF00533">
    <property type="entry name" value="BRCT"/>
    <property type="match status" value="1"/>
</dbReference>
<organism evidence="18 19">
    <name type="scientific">Rhizophlyctis rosea</name>
    <dbReference type="NCBI Taxonomy" id="64517"/>
    <lineage>
        <taxon>Eukaryota</taxon>
        <taxon>Fungi</taxon>
        <taxon>Fungi incertae sedis</taxon>
        <taxon>Chytridiomycota</taxon>
        <taxon>Chytridiomycota incertae sedis</taxon>
        <taxon>Chytridiomycetes</taxon>
        <taxon>Rhizophlyctidales</taxon>
        <taxon>Rhizophlyctidaceae</taxon>
        <taxon>Rhizophlyctis</taxon>
    </lineage>
</organism>
<dbReference type="Gene3D" id="1.20.142.10">
    <property type="entry name" value="Poly(ADP-ribose) polymerase, regulatory domain"/>
    <property type="match status" value="1"/>
</dbReference>
<evidence type="ECO:0000256" key="13">
    <source>
        <dbReference type="SAM" id="MobiDB-lite"/>
    </source>
</evidence>
<dbReference type="PROSITE" id="PS50088">
    <property type="entry name" value="ANK_REPEAT"/>
    <property type="match status" value="3"/>
</dbReference>
<dbReference type="GO" id="GO:0005730">
    <property type="term" value="C:nucleolus"/>
    <property type="evidence" value="ECO:0007669"/>
    <property type="project" value="TreeGrafter"/>
</dbReference>
<dbReference type="SMART" id="SM00773">
    <property type="entry name" value="WGR"/>
    <property type="match status" value="1"/>
</dbReference>
<dbReference type="InterPro" id="IPR005103">
    <property type="entry name" value="AA9_LPMO"/>
</dbReference>
<comment type="catalytic activity">
    <reaction evidence="11">
        <text>[(1-&gt;4)-beta-D-glucosyl]n+m + reduced acceptor + O2 = 4-dehydro-beta-D-glucosyl-[(1-&gt;4)-beta-D-glucosyl]n-1 + [(1-&gt;4)-beta-D-glucosyl]m + acceptor + H2O.</text>
        <dbReference type="EC" id="1.14.99.56"/>
    </reaction>
</comment>
<evidence type="ECO:0000256" key="7">
    <source>
        <dbReference type="ARBA" id="ARBA00024347"/>
    </source>
</evidence>
<dbReference type="InterPro" id="IPR036420">
    <property type="entry name" value="BRCT_dom_sf"/>
</dbReference>
<feature type="domain" description="PARP catalytic" evidence="15">
    <location>
        <begin position="1897"/>
        <end position="2134"/>
    </location>
</feature>
<evidence type="ECO:0000256" key="12">
    <source>
        <dbReference type="SAM" id="Coils"/>
    </source>
</evidence>
<dbReference type="Pfam" id="PF12796">
    <property type="entry name" value="Ank_2"/>
    <property type="match status" value="1"/>
</dbReference>
<dbReference type="PROSITE" id="PS51059">
    <property type="entry name" value="PARP_CATALYTIC"/>
    <property type="match status" value="1"/>
</dbReference>
<comment type="catalytic activity">
    <reaction evidence="8">
        <text>NAD(+) + (ADP-D-ribosyl)n-acceptor = nicotinamide + (ADP-D-ribosyl)n+1-acceptor + H(+).</text>
        <dbReference type="EC" id="2.4.2.30"/>
    </reaction>
</comment>
<dbReference type="GO" id="GO:0008810">
    <property type="term" value="F:cellulase activity"/>
    <property type="evidence" value="ECO:0007669"/>
    <property type="project" value="UniProtKB-UniRule"/>
</dbReference>
<reference evidence="18" key="1">
    <citation type="submission" date="2020-05" db="EMBL/GenBank/DDBJ databases">
        <title>Phylogenomic resolution of chytrid fungi.</title>
        <authorList>
            <person name="Stajich J.E."/>
            <person name="Amses K."/>
            <person name="Simmons R."/>
            <person name="Seto K."/>
            <person name="Myers J."/>
            <person name="Bonds A."/>
            <person name="Quandt C.A."/>
            <person name="Barry K."/>
            <person name="Liu P."/>
            <person name="Grigoriev I."/>
            <person name="Longcore J.E."/>
            <person name="James T.Y."/>
        </authorList>
    </citation>
    <scope>NUCLEOTIDE SEQUENCE</scope>
    <source>
        <strain evidence="18">JEL0318</strain>
    </source>
</reference>
<dbReference type="GO" id="GO:0016779">
    <property type="term" value="F:nucleotidyltransferase activity"/>
    <property type="evidence" value="ECO:0007669"/>
    <property type="project" value="UniProtKB-KW"/>
</dbReference>
<evidence type="ECO:0000256" key="9">
    <source>
        <dbReference type="PROSITE-ProRule" id="PRU00023"/>
    </source>
</evidence>
<dbReference type="Gene3D" id="3.90.228.10">
    <property type="match status" value="1"/>
</dbReference>
<evidence type="ECO:0000259" key="14">
    <source>
        <dbReference type="PROSITE" id="PS50172"/>
    </source>
</evidence>
<keyword evidence="11" id="KW-0136">Cellulose degradation</keyword>
<dbReference type="SMART" id="SM00292">
    <property type="entry name" value="BRCT"/>
    <property type="match status" value="1"/>
</dbReference>
<dbReference type="Pfam" id="PF00644">
    <property type="entry name" value="PARP"/>
    <property type="match status" value="1"/>
</dbReference>
<feature type="region of interest" description="Disordered" evidence="13">
    <location>
        <begin position="1"/>
        <end position="26"/>
    </location>
</feature>
<dbReference type="GO" id="GO:0006302">
    <property type="term" value="P:double-strand break repair"/>
    <property type="evidence" value="ECO:0007669"/>
    <property type="project" value="TreeGrafter"/>
</dbReference>
<dbReference type="PROSITE" id="PS51977">
    <property type="entry name" value="WGR"/>
    <property type="match status" value="1"/>
</dbReference>
<dbReference type="InterPro" id="IPR004102">
    <property type="entry name" value="Poly(ADP-ribose)pol_reg_dom"/>
</dbReference>
<protein>
    <recommendedName>
        <fullName evidence="10 11">Multifunctional fusion protein</fullName>
    </recommendedName>
    <domain>
        <recommendedName>
            <fullName evidence="11">AA9 family lytic polysaccharide monooxygenase</fullName>
            <ecNumber evidence="11">1.14.99.56</ecNumber>
        </recommendedName>
        <alternativeName>
            <fullName evidence="11">Endo-beta-1,4-glucanase</fullName>
        </alternativeName>
        <alternativeName>
            <fullName evidence="11">Glycosyl hydrolase 61 family protein</fullName>
        </alternativeName>
    </domain>
    <domain>
        <recommendedName>
            <fullName evidence="10">Poly [ADP-ribose] polymerase</fullName>
            <shortName evidence="10">PARP</shortName>
            <ecNumber evidence="10">2.4.2.-</ecNumber>
        </recommendedName>
    </domain>
</protein>
<feature type="repeat" description="ANK" evidence="9">
    <location>
        <begin position="1413"/>
        <end position="1453"/>
    </location>
</feature>
<dbReference type="PROSITE" id="PS51060">
    <property type="entry name" value="PARP_ALPHA_HD"/>
    <property type="match status" value="1"/>
</dbReference>
<evidence type="ECO:0000256" key="8">
    <source>
        <dbReference type="ARBA" id="ARBA00033987"/>
    </source>
</evidence>
<evidence type="ECO:0000256" key="2">
    <source>
        <dbReference type="ARBA" id="ARBA00022676"/>
    </source>
</evidence>
<comment type="domain">
    <text evidence="11">Has a modular structure: an endo-beta-1,4-glucanase catalytic module at the N-terminus, a linker rich in serines and threonines, and a C-terminal carbohydrate-binding module (CBM).</text>
</comment>
<keyword evidence="11" id="KW-0624">Polysaccharide degradation</keyword>
<evidence type="ECO:0000259" key="17">
    <source>
        <dbReference type="PROSITE" id="PS51977"/>
    </source>
</evidence>
<keyword evidence="4" id="KW-0548">Nucleotidyltransferase</keyword>
<evidence type="ECO:0000313" key="19">
    <source>
        <dbReference type="Proteomes" id="UP001212841"/>
    </source>
</evidence>
<dbReference type="Pfam" id="PF05406">
    <property type="entry name" value="WGR"/>
    <property type="match status" value="1"/>
</dbReference>
<evidence type="ECO:0000256" key="10">
    <source>
        <dbReference type="RuleBase" id="RU362114"/>
    </source>
</evidence>
<evidence type="ECO:0000256" key="1">
    <source>
        <dbReference type="ARBA" id="ARBA00004123"/>
    </source>
</evidence>
<evidence type="ECO:0000256" key="5">
    <source>
        <dbReference type="ARBA" id="ARBA00023027"/>
    </source>
</evidence>
<dbReference type="SUPFAM" id="SSF142921">
    <property type="entry name" value="WGR domain-like"/>
    <property type="match status" value="2"/>
</dbReference>
<dbReference type="InterPro" id="IPR002110">
    <property type="entry name" value="Ankyrin_rpt"/>
</dbReference>
<keyword evidence="11" id="KW-0964">Secreted</keyword>
<feature type="coiled-coil region" evidence="12">
    <location>
        <begin position="1507"/>
        <end position="1553"/>
    </location>
</feature>
<keyword evidence="2 10" id="KW-0328">Glycosyltransferase</keyword>
<proteinExistence type="inferred from homology"/>
<keyword evidence="19" id="KW-1185">Reference proteome</keyword>
<evidence type="ECO:0000256" key="11">
    <source>
        <dbReference type="RuleBase" id="RU368122"/>
    </source>
</evidence>
<accession>A0AAD5SAA9</accession>
<dbReference type="Gene3D" id="2.70.50.70">
    <property type="match status" value="1"/>
</dbReference>
<dbReference type="InterPro" id="IPR001357">
    <property type="entry name" value="BRCT_dom"/>
</dbReference>
<keyword evidence="9" id="KW-0040">ANK repeat</keyword>
<feature type="compositionally biased region" description="Polar residues" evidence="13">
    <location>
        <begin position="11"/>
        <end position="26"/>
    </location>
</feature>
<keyword evidence="12" id="KW-0175">Coiled coil</keyword>
<dbReference type="InterPro" id="IPR050800">
    <property type="entry name" value="ARTD/PARP"/>
</dbReference>
<dbReference type="InterPro" id="IPR008893">
    <property type="entry name" value="WGR_domain"/>
</dbReference>
<dbReference type="EC" id="2.4.2.-" evidence="10"/>
<dbReference type="Pfam" id="PF02877">
    <property type="entry name" value="PARP_reg"/>
    <property type="match status" value="1"/>
</dbReference>
<dbReference type="SUPFAM" id="SSF52113">
    <property type="entry name" value="BRCT domain"/>
    <property type="match status" value="1"/>
</dbReference>
<keyword evidence="6" id="KW-0539">Nucleus</keyword>
<sequence length="2322" mass="259116">MPSKRKAATPLTKSTKSQKQAAEQTPSVLATPAIVKVIERKHVRRNEKVLVSRGGPRPVPLEWVNLADVPQDLLDDYENGDMDPVEKIVESKSIRTKQYYLVKFKGLDAEGWVEANWSFITEELLTEYSTSFLEVHTVHDHRTNEETQSPEYLVSWRRPEGDRTKRSGIEKAADLKRQWVGTDRIPKEMLDQYLAEHSEVQIKYDEINARNEAVMGWLGLQQKHDVPDCCGSCRGRQLYSAVGNNDVEGVQKVLALMGAASMPSTIFEQAALQNNPSLIEILLKKWPSHTEAQAQSAKYPLSPDYIIRILGPAQDHQTALPSLALAALRTGQIQTSIFCFQKILESTATQPTLTTKNLLPKDGPFTRLHYQALTATSVMEITEECTTETVNAGSLGIYLTPLHCAAMNPHVEVYKMLVERGGDVTLDDTEGRFVTHYAAMMGGDAECTKVSPTLEYILSQEDPDSIKQNCILHGVAHSNNRYGYSNVAQAPLVSALKANQHGNIRALVKHVIGLTKAQVGDDSRSWSWPNDFMKNVVELKRSKVFKTVHNILPLKLAIHWETLLSTAVSNGDVATFLFILARNLPPNQVDYDDSAMDIDDEEVESTKATASGAEESVQYPLLESQIDTLLLTAITSESLPILRLLLGYDRDQISNIVDADIDVSVDVELRPYLRRAVEYGFVEAAKLLIDKGANPQLVDEFGCSLLMSATRRGHPSCVKVLVDAGVDVNAKRDELNTQTASTPEDLEALRNPFKGMVFCSTGILKWSASQISRIIENLGGRYVAAVSGNVTHCLCGRDGRTEWGQKTGKGSVKFKECMKRKVPFVDEKFVEDAQAKVPRVINSSNIEMEVIGTVLHDMMQHMDFKGDSLQTLRYLLDCGADVCALDEDDRTPLQYLVYYQDEKNGLPVMDMLLKAMEETKPEYINQKDIKDFTAIQIAVARNNWRFVERLLSAKEIDIYQAFPTIFEKHLVEAKGPKPSATITPPSSPSANNKTDTKVYELVPVQNARSGRTLLHLSALHALYRSVMEKLVDMYIADGKDINVRELWWDQAAPVHHLAKLSGDDLMEGLKILMKADGFNVNARDSKGRTILHILLAKNCYECLNLLERIAAIGLELDWTIADNEGEMAIHVAAAEENFGMLLRALLDKYPHHINTPTRKGLTPLAKALRKQNTAGAFYLLEKGVDMNVTVTEKVEPKRSSVDGDVDMDCDDPEHEETDTAVVKMMTAFAHCISNPALHGVMEWMMRHDNLDIQRSLLDAHETGRPDLAHRLFRKSGEEGVKAAAQIAGKLIHLMLISPSTVGAMDLIKELFELQPDGETRRKLVVEYSEEKMTKGMTLIQAALLRGHHKISEYLLSHLPSNDAIHLAVGTPSQTTKETILHILTKENSVAGVERYITALAGNIVPFINDLDRDGKTALHYAVTPNPEWGCRLQSSRIVEVLLKGGADPTIKDSEGVSVAFLVGGLVGDWWNELKTLMMESQPAKKTAIQSEMNLGQKARQARDLAKHKQFKAELADVKERIAERQQHLAKMEALRAERASKEVEEQMKCADELHVPNDRQFHDDDYKVYVGDGDIWDAQLTQVDLGYNIFGKNKFYNIQLLVNWRALDAHKNPQPAEDAAKVDKPRISARLARKQAREAAQQQIKNLDVLNKPLYQVFNRWGRMGGQTYGYGYGGYGYGHEHGGSKKESFDDLEDAKAAFCAKFTEKTRNNWEDRESFIRYQNLYTYFPRFYRKKADVEAEKTPEKRVPEKTKLEPSVASLMELITNEGEMYRDITAFGLDAGRLPAGQLSLNQIHEGYSLLQQLSATIHGISAAEGLRGTRIAEGKDTAKKLKQDLEDLCNAFYELIPFDFGLKRPEMIDTMQKVRAKFDMLDVMSDVAEAMDILKNPKDGDDKQPKVERVYNEIGCDIVPIAQGDSRYGMISEYIQRTSVGHATAQKVKNIFTVQRLEEIDKFSKYVNERNKFTEDDEGVRPNNLLLWHGSRVSNAVGIMSKGLKIAPPEAPQTGLMFGKGVYFADAFSKSFSYCHGHKSKLMFLCEVAVGESTSLTHSQYMESPISGTSSTKGMGSNTPDRAGMIVSPENVGVPMGKLTQEGRKVKQSCGLNYNEYIVYDTARIAISALLGAVVLLHGASAHYTMSYFNNQDYCLRPIVQYSNAPVEYANIENDQIICGPNPTQSLPFAKTPCPVRAGDPMSFYWDNNVGHPGPSSLYISRQTENPRQWAKIWEDADGTGGIFHNSRMINGRNFTVNLPNDLADGRWVLRVDHLGLHVAGNPGGAQFYIRCIDIEVSNGGGKFPSPVVTMPGAWKQNTPGVLWGHCSID</sequence>
<dbReference type="InterPro" id="IPR036770">
    <property type="entry name" value="Ankyrin_rpt-contain_sf"/>
</dbReference>
<dbReference type="CDD" id="cd01437">
    <property type="entry name" value="parp_like"/>
    <property type="match status" value="1"/>
</dbReference>
<feature type="domain" description="PARP alpha-helical" evidence="16">
    <location>
        <begin position="1751"/>
        <end position="1887"/>
    </location>
</feature>
<dbReference type="Pfam" id="PF00023">
    <property type="entry name" value="Ank"/>
    <property type="match status" value="2"/>
</dbReference>
<dbReference type="InterPro" id="IPR012317">
    <property type="entry name" value="Poly(ADP-ribose)pol_cat_dom"/>
</dbReference>
<dbReference type="GO" id="GO:0030245">
    <property type="term" value="P:cellulose catabolic process"/>
    <property type="evidence" value="ECO:0007669"/>
    <property type="project" value="UniProtKB-UniRule"/>
</dbReference>
<dbReference type="PROSITE" id="PS50297">
    <property type="entry name" value="ANK_REP_REGION"/>
    <property type="match status" value="2"/>
</dbReference>
<dbReference type="InterPro" id="IPR036616">
    <property type="entry name" value="Poly(ADP-ribose)pol_reg_dom_sf"/>
</dbReference>
<keyword evidence="5 10" id="KW-0520">NAD</keyword>
<feature type="repeat" description="ANK" evidence="9">
    <location>
        <begin position="701"/>
        <end position="733"/>
    </location>
</feature>